<evidence type="ECO:0000256" key="8">
    <source>
        <dbReference type="ARBA" id="ARBA00083772"/>
    </source>
</evidence>
<keyword evidence="2" id="KW-0677">Repeat</keyword>
<name>A0A3N7G9J4_POPTR</name>
<dbReference type="OrthoDB" id="2143914at2759"/>
<dbReference type="FunCoup" id="A0A3N7G9J4">
    <property type="interactions" value="2"/>
</dbReference>
<protein>
    <recommendedName>
        <fullName evidence="8">Myb-related protein 123</fullName>
    </recommendedName>
</protein>
<dbReference type="GO" id="GO:0000987">
    <property type="term" value="F:cis-regulatory region sequence-specific DNA binding"/>
    <property type="evidence" value="ECO:0000318"/>
    <property type="project" value="GO_Central"/>
</dbReference>
<feature type="domain" description="Myb-like" evidence="10">
    <location>
        <begin position="229"/>
        <end position="279"/>
    </location>
</feature>
<feature type="domain" description="Myb-like" evidence="10">
    <location>
        <begin position="9"/>
        <end position="61"/>
    </location>
</feature>
<evidence type="ECO:0000256" key="1">
    <source>
        <dbReference type="ARBA" id="ARBA00004123"/>
    </source>
</evidence>
<dbReference type="GO" id="GO:0005634">
    <property type="term" value="C:nucleus"/>
    <property type="evidence" value="ECO:0000318"/>
    <property type="project" value="GO_Central"/>
</dbReference>
<feature type="compositionally biased region" description="Low complexity" evidence="9">
    <location>
        <begin position="139"/>
        <end position="150"/>
    </location>
</feature>
<reference evidence="12 13" key="1">
    <citation type="journal article" date="2006" name="Science">
        <title>The genome of black cottonwood, Populus trichocarpa (Torr. &amp; Gray).</title>
        <authorList>
            <person name="Tuskan G.A."/>
            <person name="Difazio S."/>
            <person name="Jansson S."/>
            <person name="Bohlmann J."/>
            <person name="Grigoriev I."/>
            <person name="Hellsten U."/>
            <person name="Putnam N."/>
            <person name="Ralph S."/>
            <person name="Rombauts S."/>
            <person name="Salamov A."/>
            <person name="Schein J."/>
            <person name="Sterck L."/>
            <person name="Aerts A."/>
            <person name="Bhalerao R.R."/>
            <person name="Bhalerao R.P."/>
            <person name="Blaudez D."/>
            <person name="Boerjan W."/>
            <person name="Brun A."/>
            <person name="Brunner A."/>
            <person name="Busov V."/>
            <person name="Campbell M."/>
            <person name="Carlson J."/>
            <person name="Chalot M."/>
            <person name="Chapman J."/>
            <person name="Chen G.L."/>
            <person name="Cooper D."/>
            <person name="Coutinho P.M."/>
            <person name="Couturier J."/>
            <person name="Covert S."/>
            <person name="Cronk Q."/>
            <person name="Cunningham R."/>
            <person name="Davis J."/>
            <person name="Degroeve S."/>
            <person name="Dejardin A."/>
            <person name="Depamphilis C."/>
            <person name="Detter J."/>
            <person name="Dirks B."/>
            <person name="Dubchak I."/>
            <person name="Duplessis S."/>
            <person name="Ehlting J."/>
            <person name="Ellis B."/>
            <person name="Gendler K."/>
            <person name="Goodstein D."/>
            <person name="Gribskov M."/>
            <person name="Grimwood J."/>
            <person name="Groover A."/>
            <person name="Gunter L."/>
            <person name="Hamberger B."/>
            <person name="Heinze B."/>
            <person name="Helariutta Y."/>
            <person name="Henrissat B."/>
            <person name="Holligan D."/>
            <person name="Holt R."/>
            <person name="Huang W."/>
            <person name="Islam-Faridi N."/>
            <person name="Jones S."/>
            <person name="Jones-Rhoades M."/>
            <person name="Jorgensen R."/>
            <person name="Joshi C."/>
            <person name="Kangasjarvi J."/>
            <person name="Karlsson J."/>
            <person name="Kelleher C."/>
            <person name="Kirkpatrick R."/>
            <person name="Kirst M."/>
            <person name="Kohler A."/>
            <person name="Kalluri U."/>
            <person name="Larimer F."/>
            <person name="Leebens-Mack J."/>
            <person name="Leple J.C."/>
            <person name="Locascio P."/>
            <person name="Lou Y."/>
            <person name="Lucas S."/>
            <person name="Martin F."/>
            <person name="Montanini B."/>
            <person name="Napoli C."/>
            <person name="Nelson D.R."/>
            <person name="Nelson C."/>
            <person name="Nieminen K."/>
            <person name="Nilsson O."/>
            <person name="Pereda V."/>
            <person name="Peter G."/>
            <person name="Philippe R."/>
            <person name="Pilate G."/>
            <person name="Poliakov A."/>
            <person name="Razumovskaya J."/>
            <person name="Richardson P."/>
            <person name="Rinaldi C."/>
            <person name="Ritland K."/>
            <person name="Rouze P."/>
            <person name="Ryaboy D."/>
            <person name="Schmutz J."/>
            <person name="Schrader J."/>
            <person name="Segerman B."/>
            <person name="Shin H."/>
            <person name="Siddiqui A."/>
            <person name="Sterky F."/>
            <person name="Terry A."/>
            <person name="Tsai C.J."/>
            <person name="Uberbacher E."/>
            <person name="Unneberg P."/>
            <person name="Vahala J."/>
            <person name="Wall K."/>
            <person name="Wessler S."/>
            <person name="Yang G."/>
            <person name="Yin T."/>
            <person name="Douglas C."/>
            <person name="Marra M."/>
            <person name="Sandberg G."/>
            <person name="Van de Peer Y."/>
            <person name="Rokhsar D."/>
        </authorList>
    </citation>
    <scope>NUCLEOTIDE SEQUENCE [LARGE SCALE GENOMIC DNA]</scope>
    <source>
        <strain evidence="13">cv. Nisqually</strain>
    </source>
</reference>
<dbReference type="Proteomes" id="UP000006729">
    <property type="component" value="Chromosome 18"/>
</dbReference>
<feature type="domain" description="HTH myb-type" evidence="11">
    <location>
        <begin position="62"/>
        <end position="116"/>
    </location>
</feature>
<evidence type="ECO:0000256" key="7">
    <source>
        <dbReference type="ARBA" id="ARBA00023242"/>
    </source>
</evidence>
<dbReference type="FunFam" id="1.10.10.60:FF:000001">
    <property type="entry name" value="MYB-related transcription factor"/>
    <property type="match status" value="2"/>
</dbReference>
<dbReference type="EMBL" id="CM009307">
    <property type="protein sequence ID" value="RQP02671.1"/>
    <property type="molecule type" value="Genomic_DNA"/>
</dbReference>
<comment type="subcellular location">
    <subcellularLocation>
        <location evidence="1">Nucleus</location>
    </subcellularLocation>
</comment>
<keyword evidence="4" id="KW-0238">DNA-binding</keyword>
<dbReference type="OMA" id="HAMDPVA"/>
<dbReference type="InParanoid" id="A0A3N7G9J4"/>
<feature type="compositionally biased region" description="Low complexity" evidence="9">
    <location>
        <begin position="306"/>
        <end position="318"/>
    </location>
</feature>
<dbReference type="STRING" id="3694.A0A3N7G9J4"/>
<dbReference type="CDD" id="cd00167">
    <property type="entry name" value="SANT"/>
    <property type="match status" value="4"/>
</dbReference>
<evidence type="ECO:0000256" key="3">
    <source>
        <dbReference type="ARBA" id="ARBA00023015"/>
    </source>
</evidence>
<dbReference type="PANTHER" id="PTHR47999:SF86">
    <property type="entry name" value="MYB-RELATED PROTEIN MYB4-LIKE"/>
    <property type="match status" value="1"/>
</dbReference>
<feature type="domain" description="HTH myb-type" evidence="11">
    <location>
        <begin position="176"/>
        <end position="228"/>
    </location>
</feature>
<evidence type="ECO:0000313" key="13">
    <source>
        <dbReference type="Proteomes" id="UP000006729"/>
    </source>
</evidence>
<dbReference type="SMART" id="SM00717">
    <property type="entry name" value="SANT"/>
    <property type="match status" value="4"/>
</dbReference>
<feature type="compositionally biased region" description="Low complexity" evidence="9">
    <location>
        <begin position="119"/>
        <end position="132"/>
    </location>
</feature>
<evidence type="ECO:0000256" key="2">
    <source>
        <dbReference type="ARBA" id="ARBA00022737"/>
    </source>
</evidence>
<dbReference type="GO" id="GO:0006355">
    <property type="term" value="P:regulation of DNA-templated transcription"/>
    <property type="evidence" value="ECO:0000318"/>
    <property type="project" value="GO_Central"/>
</dbReference>
<dbReference type="InterPro" id="IPR009057">
    <property type="entry name" value="Homeodomain-like_sf"/>
</dbReference>
<dbReference type="InterPro" id="IPR015495">
    <property type="entry name" value="Myb_TF_plants"/>
</dbReference>
<dbReference type="FunFam" id="1.10.10.60:FF:000302">
    <property type="entry name" value="Transcription factor TT2"/>
    <property type="match status" value="1"/>
</dbReference>
<feature type="domain" description="Myb-like" evidence="10">
    <location>
        <begin position="176"/>
        <end position="228"/>
    </location>
</feature>
<evidence type="ECO:0000313" key="12">
    <source>
        <dbReference type="EMBL" id="RQP02671.1"/>
    </source>
</evidence>
<dbReference type="InterPro" id="IPR017930">
    <property type="entry name" value="Myb_dom"/>
</dbReference>
<feature type="compositionally biased region" description="Low complexity" evidence="9">
    <location>
        <begin position="286"/>
        <end position="299"/>
    </location>
</feature>
<feature type="domain" description="Myb-like" evidence="10">
    <location>
        <begin position="62"/>
        <end position="112"/>
    </location>
</feature>
<keyword evidence="13" id="KW-1185">Reference proteome</keyword>
<dbReference type="Gramene" id="Potri.018G049200.3.v4.1">
    <property type="protein sequence ID" value="Potri.018G049200.3.v4.1"/>
    <property type="gene ID" value="Potri.018G049200.v4.1"/>
</dbReference>
<evidence type="ECO:0000256" key="6">
    <source>
        <dbReference type="ARBA" id="ARBA00023163"/>
    </source>
</evidence>
<evidence type="ECO:0000256" key="5">
    <source>
        <dbReference type="ARBA" id="ARBA00023159"/>
    </source>
</evidence>
<evidence type="ECO:0000256" key="4">
    <source>
        <dbReference type="ARBA" id="ARBA00023125"/>
    </source>
</evidence>
<dbReference type="PANTHER" id="PTHR47999">
    <property type="entry name" value="TRANSCRIPTION FACTOR MYB8-RELATED-RELATED"/>
    <property type="match status" value="1"/>
</dbReference>
<feature type="region of interest" description="Disordered" evidence="9">
    <location>
        <begin position="281"/>
        <end position="318"/>
    </location>
</feature>
<feature type="domain" description="HTH myb-type" evidence="11">
    <location>
        <begin position="9"/>
        <end position="61"/>
    </location>
</feature>
<feature type="domain" description="HTH myb-type" evidence="11">
    <location>
        <begin position="229"/>
        <end position="283"/>
    </location>
</feature>
<dbReference type="AlphaFoldDB" id="A0A3N7G9J4"/>
<evidence type="ECO:0000256" key="9">
    <source>
        <dbReference type="SAM" id="MobiDB-lite"/>
    </source>
</evidence>
<accession>A0A3N7G9J4</accession>
<feature type="region of interest" description="Disordered" evidence="9">
    <location>
        <begin position="115"/>
        <end position="150"/>
    </location>
</feature>
<dbReference type="SUPFAM" id="SSF46689">
    <property type="entry name" value="Homeodomain-like"/>
    <property type="match status" value="2"/>
</dbReference>
<evidence type="ECO:0000259" key="11">
    <source>
        <dbReference type="PROSITE" id="PS51294"/>
    </source>
</evidence>
<keyword evidence="3" id="KW-0805">Transcription regulation</keyword>
<organism evidence="12 13">
    <name type="scientific">Populus trichocarpa</name>
    <name type="common">Western balsam poplar</name>
    <name type="synonym">Populus balsamifera subsp. trichocarpa</name>
    <dbReference type="NCBI Taxonomy" id="3694"/>
    <lineage>
        <taxon>Eukaryota</taxon>
        <taxon>Viridiplantae</taxon>
        <taxon>Streptophyta</taxon>
        <taxon>Embryophyta</taxon>
        <taxon>Tracheophyta</taxon>
        <taxon>Spermatophyta</taxon>
        <taxon>Magnoliopsida</taxon>
        <taxon>eudicotyledons</taxon>
        <taxon>Gunneridae</taxon>
        <taxon>Pentapetalae</taxon>
        <taxon>rosids</taxon>
        <taxon>fabids</taxon>
        <taxon>Malpighiales</taxon>
        <taxon>Salicaceae</taxon>
        <taxon>Saliceae</taxon>
        <taxon>Populus</taxon>
    </lineage>
</organism>
<sequence>MGRSPCCSKEGLNRGAWTALEDKILMAYIKAHGESNWRNLPERAGLKRCGKSCRLRWLNYLRPDIRRGNISHDEEELIIRLHNLLGNRWSVIAGRLPGRTGNEIKNYWNTTLGKKAKGESSSQSKQSCQSKSRAIKPMTSTQPSKSTQTTQVIRTKATTCTKCAWKEMGRSPCCSKEGLNRGAWTALEDKTLMAYIKAHGEGNWRNLPERAGLKRCGKSCRLRWLNYLRPDIKRGNISHDEEELIIRLHNLLGNRWSVIAGRLPGRTDNEIKNYWNTTLGKKAKGESSSQSKQSCQSKSRAIKPMTSTQPSKSTQTTQVIRIKATRCTKVLLSLQSPPPTRTPLPPPEILSSTAMNDPSQASLINHQQDGPNFHCGTEEVHACHDGSDFFNFGKWNEIQPNDIDGDTLMKSGCNRNLSRGSECSLGIFDDLMFKDWALNHCPEDNATLDLESLAHLLDSEEWP</sequence>
<dbReference type="Gene3D" id="1.10.10.60">
    <property type="entry name" value="Homeodomain-like"/>
    <property type="match status" value="4"/>
</dbReference>
<dbReference type="SMR" id="A0A3N7G9J4"/>
<dbReference type="PROSITE" id="PS51294">
    <property type="entry name" value="HTH_MYB"/>
    <property type="match status" value="4"/>
</dbReference>
<keyword evidence="5" id="KW-0010">Activator</keyword>
<dbReference type="Pfam" id="PF00249">
    <property type="entry name" value="Myb_DNA-binding"/>
    <property type="match status" value="4"/>
</dbReference>
<keyword evidence="6" id="KW-0804">Transcription</keyword>
<gene>
    <name evidence="12" type="ORF">POPTR_018G049200</name>
</gene>
<keyword evidence="7" id="KW-0539">Nucleus</keyword>
<proteinExistence type="predicted"/>
<dbReference type="PROSITE" id="PS50090">
    <property type="entry name" value="MYB_LIKE"/>
    <property type="match status" value="4"/>
</dbReference>
<evidence type="ECO:0000259" key="10">
    <source>
        <dbReference type="PROSITE" id="PS50090"/>
    </source>
</evidence>
<dbReference type="InterPro" id="IPR001005">
    <property type="entry name" value="SANT/Myb"/>
</dbReference>